<evidence type="ECO:0000256" key="1">
    <source>
        <dbReference type="SAM" id="MobiDB-lite"/>
    </source>
</evidence>
<feature type="region of interest" description="Disordered" evidence="1">
    <location>
        <begin position="1"/>
        <end position="43"/>
    </location>
</feature>
<dbReference type="AlphaFoldDB" id="A0A9N9J5Z8"/>
<name>A0A9N9J5Z8_9GLOM</name>
<keyword evidence="3" id="KW-1185">Reference proteome</keyword>
<comment type="caution">
    <text evidence="2">The sequence shown here is derived from an EMBL/GenBank/DDBJ whole genome shotgun (WGS) entry which is preliminary data.</text>
</comment>
<organism evidence="2 3">
    <name type="scientific">Acaulospora morrowiae</name>
    <dbReference type="NCBI Taxonomy" id="94023"/>
    <lineage>
        <taxon>Eukaryota</taxon>
        <taxon>Fungi</taxon>
        <taxon>Fungi incertae sedis</taxon>
        <taxon>Mucoromycota</taxon>
        <taxon>Glomeromycotina</taxon>
        <taxon>Glomeromycetes</taxon>
        <taxon>Diversisporales</taxon>
        <taxon>Acaulosporaceae</taxon>
        <taxon>Acaulospora</taxon>
    </lineage>
</organism>
<feature type="compositionally biased region" description="Low complexity" evidence="1">
    <location>
        <begin position="17"/>
        <end position="27"/>
    </location>
</feature>
<evidence type="ECO:0000313" key="2">
    <source>
        <dbReference type="EMBL" id="CAG8761116.1"/>
    </source>
</evidence>
<feature type="compositionally biased region" description="Acidic residues" evidence="1">
    <location>
        <begin position="1"/>
        <end position="10"/>
    </location>
</feature>
<dbReference type="EMBL" id="CAJVPV010040888">
    <property type="protein sequence ID" value="CAG8761116.1"/>
    <property type="molecule type" value="Genomic_DNA"/>
</dbReference>
<accession>A0A9N9J5Z8</accession>
<reference evidence="2" key="1">
    <citation type="submission" date="2021-06" db="EMBL/GenBank/DDBJ databases">
        <authorList>
            <person name="Kallberg Y."/>
            <person name="Tangrot J."/>
            <person name="Rosling A."/>
        </authorList>
    </citation>
    <scope>NUCLEOTIDE SEQUENCE</scope>
    <source>
        <strain evidence="2">CL551</strain>
    </source>
</reference>
<evidence type="ECO:0000313" key="3">
    <source>
        <dbReference type="Proteomes" id="UP000789342"/>
    </source>
</evidence>
<protein>
    <submittedName>
        <fullName evidence="2">13029_t:CDS:1</fullName>
    </submittedName>
</protein>
<sequence>MDLDLTDFADIDTPAESSVARRASSVSTAPSPQMANEIVETSEETPEHVDYYMLRFMERELEINVGFGGLPDPEDGLISE</sequence>
<proteinExistence type="predicted"/>
<dbReference type="Proteomes" id="UP000789342">
    <property type="component" value="Unassembled WGS sequence"/>
</dbReference>
<gene>
    <name evidence="2" type="ORF">AMORRO_LOCUS15930</name>
</gene>